<dbReference type="Proteomes" id="UP000332933">
    <property type="component" value="Unassembled WGS sequence"/>
</dbReference>
<evidence type="ECO:0000313" key="2">
    <source>
        <dbReference type="EMBL" id="KAF0692660.1"/>
    </source>
</evidence>
<dbReference type="EMBL" id="VJMH01005860">
    <property type="protein sequence ID" value="KAF0692660.1"/>
    <property type="molecule type" value="Genomic_DNA"/>
</dbReference>
<keyword evidence="4" id="KW-1185">Reference proteome</keyword>
<proteinExistence type="predicted"/>
<organism evidence="3 4">
    <name type="scientific">Aphanomyces stellatus</name>
    <dbReference type="NCBI Taxonomy" id="120398"/>
    <lineage>
        <taxon>Eukaryota</taxon>
        <taxon>Sar</taxon>
        <taxon>Stramenopiles</taxon>
        <taxon>Oomycota</taxon>
        <taxon>Saprolegniomycetes</taxon>
        <taxon>Saprolegniales</taxon>
        <taxon>Verrucalvaceae</taxon>
        <taxon>Aphanomyces</taxon>
    </lineage>
</organism>
<keyword evidence="1" id="KW-0472">Membrane</keyword>
<feature type="transmembrane region" description="Helical" evidence="1">
    <location>
        <begin position="45"/>
        <end position="66"/>
    </location>
</feature>
<accession>A0A485L6B3</accession>
<name>A0A485L6B3_9STRA</name>
<reference evidence="2" key="2">
    <citation type="submission" date="2019-06" db="EMBL/GenBank/DDBJ databases">
        <title>Genomics analysis of Aphanomyces spp. identifies a new class of oomycete effector associated with host adaptation.</title>
        <authorList>
            <person name="Gaulin E."/>
        </authorList>
    </citation>
    <scope>NUCLEOTIDE SEQUENCE</scope>
    <source>
        <strain evidence="2">CBS 578.67</strain>
    </source>
</reference>
<keyword evidence="1" id="KW-0812">Transmembrane</keyword>
<keyword evidence="1" id="KW-1133">Transmembrane helix</keyword>
<evidence type="ECO:0000313" key="4">
    <source>
        <dbReference type="Proteomes" id="UP000332933"/>
    </source>
</evidence>
<gene>
    <name evidence="3" type="primary">Aste57867_16275</name>
    <name evidence="2" type="ORF">As57867_016218</name>
    <name evidence="3" type="ORF">ASTE57867_16275</name>
</gene>
<dbReference type="AlphaFoldDB" id="A0A485L6B3"/>
<dbReference type="InterPro" id="IPR008979">
    <property type="entry name" value="Galactose-bd-like_sf"/>
</dbReference>
<reference evidence="3 4" key="1">
    <citation type="submission" date="2019-03" db="EMBL/GenBank/DDBJ databases">
        <authorList>
            <person name="Gaulin E."/>
            <person name="Dumas B."/>
        </authorList>
    </citation>
    <scope>NUCLEOTIDE SEQUENCE [LARGE SCALE GENOMIC DNA]</scope>
    <source>
        <strain evidence="3">CBS 568.67</strain>
    </source>
</reference>
<protein>
    <submittedName>
        <fullName evidence="3">Aste57867_16275 protein</fullName>
    </submittedName>
</protein>
<dbReference type="OrthoDB" id="1657402at2759"/>
<evidence type="ECO:0000256" key="1">
    <source>
        <dbReference type="SAM" id="Phobius"/>
    </source>
</evidence>
<evidence type="ECO:0000313" key="3">
    <source>
        <dbReference type="EMBL" id="VFT93051.1"/>
    </source>
</evidence>
<dbReference type="SUPFAM" id="SSF49785">
    <property type="entry name" value="Galactose-binding domain-like"/>
    <property type="match status" value="1"/>
</dbReference>
<sequence>MMPNFGEDNAFDPAVACEEPLLEPHMTNLSHELPRKPRINSADRACLLVFCIVGLSVCFAGPTLLYRDPSQASFFTHTVSTTSATTYTSMPLHLTWHAWEEPWNTSRPAMTSVNISSFPPFPIYQYVFYSTILDSSLKQTLLGFSDQPSEMLVFLLDAGNLVPMADHEGGSAYLTSAAAAPTLILVNPLRGHRIRSVLIDDVPPMNWTCTPGLVGEQLQIFNPPTMHLVTWALANATHGHVPFTWFRASFDGPPRAQRVLRLRGHGLTRGHIYFNGVSLGRYCATAARLEYTVTTQAENVIVLVEELTGSIATIDVTLSQPAEARAVAETETSIY</sequence>
<dbReference type="EMBL" id="CAADRA010005881">
    <property type="protein sequence ID" value="VFT93051.1"/>
    <property type="molecule type" value="Genomic_DNA"/>
</dbReference>